<feature type="chain" id="PRO_5032457811" evidence="1">
    <location>
        <begin position="27"/>
        <end position="118"/>
    </location>
</feature>
<protein>
    <submittedName>
        <fullName evidence="2">Uncharacterized protein</fullName>
    </submittedName>
</protein>
<sequence>MAAAGRKTALAVAAALALEAAPPAAAAMDCKAGCAELRASRLGVANCERRCQAIAAQRNPASKSPFAIYLHFWCTLGRWTLGGGNRGGVVCLYLLAEAELTPTLSRVAQQWTLAACHL</sequence>
<keyword evidence="3" id="KW-1185">Reference proteome</keyword>
<feature type="signal peptide" evidence="1">
    <location>
        <begin position="1"/>
        <end position="26"/>
    </location>
</feature>
<proteinExistence type="predicted"/>
<reference evidence="2" key="2">
    <citation type="submission" date="2019-07" db="EMBL/GenBank/DDBJ databases">
        <authorList>
            <person name="Seetharam A."/>
            <person name="Woodhouse M."/>
            <person name="Cannon E."/>
        </authorList>
    </citation>
    <scope>NUCLEOTIDE SEQUENCE [LARGE SCALE GENOMIC DNA]</scope>
    <source>
        <strain evidence="2">cv. B73</strain>
    </source>
</reference>
<organism evidence="2 3">
    <name type="scientific">Zea mays</name>
    <name type="common">Maize</name>
    <dbReference type="NCBI Taxonomy" id="4577"/>
    <lineage>
        <taxon>Eukaryota</taxon>
        <taxon>Viridiplantae</taxon>
        <taxon>Streptophyta</taxon>
        <taxon>Embryophyta</taxon>
        <taxon>Tracheophyta</taxon>
        <taxon>Spermatophyta</taxon>
        <taxon>Magnoliopsida</taxon>
        <taxon>Liliopsida</taxon>
        <taxon>Poales</taxon>
        <taxon>Poaceae</taxon>
        <taxon>PACMAD clade</taxon>
        <taxon>Panicoideae</taxon>
        <taxon>Andropogonodae</taxon>
        <taxon>Andropogoneae</taxon>
        <taxon>Tripsacinae</taxon>
        <taxon>Zea</taxon>
    </lineage>
</organism>
<name>A0A804RCC3_MAIZE</name>
<reference evidence="2" key="3">
    <citation type="submission" date="2021-05" db="UniProtKB">
        <authorList>
            <consortium name="EnsemblPlants"/>
        </authorList>
    </citation>
    <scope>IDENTIFICATION</scope>
    <source>
        <strain evidence="2">cv. B73</strain>
    </source>
</reference>
<accession>A0A804RCC3</accession>
<dbReference type="InParanoid" id="A0A804RCC3"/>
<dbReference type="EnsemblPlants" id="Zm00001eb407140_T001">
    <property type="protein sequence ID" value="Zm00001eb407140_P001"/>
    <property type="gene ID" value="Zm00001eb407140"/>
</dbReference>
<keyword evidence="1" id="KW-0732">Signal</keyword>
<dbReference type="Proteomes" id="UP000007305">
    <property type="component" value="Chromosome 10"/>
</dbReference>
<evidence type="ECO:0000256" key="1">
    <source>
        <dbReference type="SAM" id="SignalP"/>
    </source>
</evidence>
<reference evidence="3" key="1">
    <citation type="journal article" date="2009" name="Science">
        <title>The B73 maize genome: complexity, diversity, and dynamics.</title>
        <authorList>
            <person name="Schnable P.S."/>
            <person name="Ware D."/>
            <person name="Fulton R.S."/>
            <person name="Stein J.C."/>
            <person name="Wei F."/>
            <person name="Pasternak S."/>
            <person name="Liang C."/>
            <person name="Zhang J."/>
            <person name="Fulton L."/>
            <person name="Graves T.A."/>
            <person name="Minx P."/>
            <person name="Reily A.D."/>
            <person name="Courtney L."/>
            <person name="Kruchowski S.S."/>
            <person name="Tomlinson C."/>
            <person name="Strong C."/>
            <person name="Delehaunty K."/>
            <person name="Fronick C."/>
            <person name="Courtney B."/>
            <person name="Rock S.M."/>
            <person name="Belter E."/>
            <person name="Du F."/>
            <person name="Kim K."/>
            <person name="Abbott R.M."/>
            <person name="Cotton M."/>
            <person name="Levy A."/>
            <person name="Marchetto P."/>
            <person name="Ochoa K."/>
            <person name="Jackson S.M."/>
            <person name="Gillam B."/>
            <person name="Chen W."/>
            <person name="Yan L."/>
            <person name="Higginbotham J."/>
            <person name="Cardenas M."/>
            <person name="Waligorski J."/>
            <person name="Applebaum E."/>
            <person name="Phelps L."/>
            <person name="Falcone J."/>
            <person name="Kanchi K."/>
            <person name="Thane T."/>
            <person name="Scimone A."/>
            <person name="Thane N."/>
            <person name="Henke J."/>
            <person name="Wang T."/>
            <person name="Ruppert J."/>
            <person name="Shah N."/>
            <person name="Rotter K."/>
            <person name="Hodges J."/>
            <person name="Ingenthron E."/>
            <person name="Cordes M."/>
            <person name="Kohlberg S."/>
            <person name="Sgro J."/>
            <person name="Delgado B."/>
            <person name="Mead K."/>
            <person name="Chinwalla A."/>
            <person name="Leonard S."/>
            <person name="Crouse K."/>
            <person name="Collura K."/>
            <person name="Kudrna D."/>
            <person name="Currie J."/>
            <person name="He R."/>
            <person name="Angelova A."/>
            <person name="Rajasekar S."/>
            <person name="Mueller T."/>
            <person name="Lomeli R."/>
            <person name="Scara G."/>
            <person name="Ko A."/>
            <person name="Delaney K."/>
            <person name="Wissotski M."/>
            <person name="Lopez G."/>
            <person name="Campos D."/>
            <person name="Braidotti M."/>
            <person name="Ashley E."/>
            <person name="Golser W."/>
            <person name="Kim H."/>
            <person name="Lee S."/>
            <person name="Lin J."/>
            <person name="Dujmic Z."/>
            <person name="Kim W."/>
            <person name="Talag J."/>
            <person name="Zuccolo A."/>
            <person name="Fan C."/>
            <person name="Sebastian A."/>
            <person name="Kramer M."/>
            <person name="Spiegel L."/>
            <person name="Nascimento L."/>
            <person name="Zutavern T."/>
            <person name="Miller B."/>
            <person name="Ambroise C."/>
            <person name="Muller S."/>
            <person name="Spooner W."/>
            <person name="Narechania A."/>
            <person name="Ren L."/>
            <person name="Wei S."/>
            <person name="Kumari S."/>
            <person name="Faga B."/>
            <person name="Levy M.J."/>
            <person name="McMahan L."/>
            <person name="Van Buren P."/>
            <person name="Vaughn M.W."/>
            <person name="Ying K."/>
            <person name="Yeh C.-T."/>
            <person name="Emrich S.J."/>
            <person name="Jia Y."/>
            <person name="Kalyanaraman A."/>
            <person name="Hsia A.-P."/>
            <person name="Barbazuk W.B."/>
            <person name="Baucom R.S."/>
            <person name="Brutnell T.P."/>
            <person name="Carpita N.C."/>
            <person name="Chaparro C."/>
            <person name="Chia J.-M."/>
            <person name="Deragon J.-M."/>
            <person name="Estill J.C."/>
            <person name="Fu Y."/>
            <person name="Jeddeloh J.A."/>
            <person name="Han Y."/>
            <person name="Lee H."/>
            <person name="Li P."/>
            <person name="Lisch D.R."/>
            <person name="Liu S."/>
            <person name="Liu Z."/>
            <person name="Nagel D.H."/>
            <person name="McCann M.C."/>
            <person name="SanMiguel P."/>
            <person name="Myers A.M."/>
            <person name="Nettleton D."/>
            <person name="Nguyen J."/>
            <person name="Penning B.W."/>
            <person name="Ponnala L."/>
            <person name="Schneider K.L."/>
            <person name="Schwartz D.C."/>
            <person name="Sharma A."/>
            <person name="Soderlund C."/>
            <person name="Springer N.M."/>
            <person name="Sun Q."/>
            <person name="Wang H."/>
            <person name="Waterman M."/>
            <person name="Westerman R."/>
            <person name="Wolfgruber T.K."/>
            <person name="Yang L."/>
            <person name="Yu Y."/>
            <person name="Zhang L."/>
            <person name="Zhou S."/>
            <person name="Zhu Q."/>
            <person name="Bennetzen J.L."/>
            <person name="Dawe R.K."/>
            <person name="Jiang J."/>
            <person name="Jiang N."/>
            <person name="Presting G.G."/>
            <person name="Wessler S.R."/>
            <person name="Aluru S."/>
            <person name="Martienssen R.A."/>
            <person name="Clifton S.W."/>
            <person name="McCombie W.R."/>
            <person name="Wing R.A."/>
            <person name="Wilson R.K."/>
        </authorList>
    </citation>
    <scope>NUCLEOTIDE SEQUENCE [LARGE SCALE GENOMIC DNA]</scope>
    <source>
        <strain evidence="3">cv. B73</strain>
    </source>
</reference>
<dbReference type="Gramene" id="Zm00001eb407140_T001">
    <property type="protein sequence ID" value="Zm00001eb407140_P001"/>
    <property type="gene ID" value="Zm00001eb407140"/>
</dbReference>
<evidence type="ECO:0000313" key="3">
    <source>
        <dbReference type="Proteomes" id="UP000007305"/>
    </source>
</evidence>
<evidence type="ECO:0000313" key="2">
    <source>
        <dbReference type="EnsemblPlants" id="Zm00001eb407140_P001"/>
    </source>
</evidence>
<dbReference type="AlphaFoldDB" id="A0A804RCC3"/>